<protein>
    <submittedName>
        <fullName evidence="2">Serine hydrolase</fullName>
    </submittedName>
</protein>
<dbReference type="Gene3D" id="3.40.710.10">
    <property type="entry name" value="DD-peptidase/beta-lactamase superfamily"/>
    <property type="match status" value="1"/>
</dbReference>
<name>A0A6M1SWL1_9BACT</name>
<keyword evidence="3" id="KW-1185">Reference proteome</keyword>
<dbReference type="Proteomes" id="UP000473278">
    <property type="component" value="Unassembled WGS sequence"/>
</dbReference>
<dbReference type="EMBL" id="JAALLT010000001">
    <property type="protein sequence ID" value="NGP75434.1"/>
    <property type="molecule type" value="Genomic_DNA"/>
</dbReference>
<dbReference type="InterPro" id="IPR001466">
    <property type="entry name" value="Beta-lactam-related"/>
</dbReference>
<dbReference type="Pfam" id="PF00144">
    <property type="entry name" value="Beta-lactamase"/>
    <property type="match status" value="1"/>
</dbReference>
<comment type="caution">
    <text evidence="2">The sequence shown here is derived from an EMBL/GenBank/DDBJ whole genome shotgun (WGS) entry which is preliminary data.</text>
</comment>
<feature type="domain" description="Beta-lactamase-related" evidence="1">
    <location>
        <begin position="47"/>
        <end position="320"/>
    </location>
</feature>
<dbReference type="AlphaFoldDB" id="A0A6M1SWL1"/>
<organism evidence="2 3">
    <name type="scientific">Halalkalibaculum roseum</name>
    <dbReference type="NCBI Taxonomy" id="2709311"/>
    <lineage>
        <taxon>Bacteria</taxon>
        <taxon>Pseudomonadati</taxon>
        <taxon>Balneolota</taxon>
        <taxon>Balneolia</taxon>
        <taxon>Balneolales</taxon>
        <taxon>Balneolaceae</taxon>
        <taxon>Halalkalibaculum</taxon>
    </lineage>
</organism>
<reference evidence="2 3" key="1">
    <citation type="submission" date="2020-02" db="EMBL/GenBank/DDBJ databases">
        <title>Balneolaceae bacterium YR4-1, complete genome.</title>
        <authorList>
            <person name="Li Y."/>
            <person name="Wu S."/>
        </authorList>
    </citation>
    <scope>NUCLEOTIDE SEQUENCE [LARGE SCALE GENOMIC DNA]</scope>
    <source>
        <strain evidence="2 3">YR4-1</strain>
    </source>
</reference>
<accession>A0A6M1SWL1</accession>
<evidence type="ECO:0000313" key="2">
    <source>
        <dbReference type="EMBL" id="NGP75434.1"/>
    </source>
</evidence>
<gene>
    <name evidence="2" type="ORF">G3570_02235</name>
</gene>
<dbReference type="GO" id="GO:0016787">
    <property type="term" value="F:hydrolase activity"/>
    <property type="evidence" value="ECO:0007669"/>
    <property type="project" value="UniProtKB-KW"/>
</dbReference>
<evidence type="ECO:0000259" key="1">
    <source>
        <dbReference type="Pfam" id="PF00144"/>
    </source>
</evidence>
<proteinExistence type="predicted"/>
<dbReference type="InterPro" id="IPR050789">
    <property type="entry name" value="Diverse_Enzym_Activities"/>
</dbReference>
<dbReference type="PANTHER" id="PTHR43283">
    <property type="entry name" value="BETA-LACTAMASE-RELATED"/>
    <property type="match status" value="1"/>
</dbReference>
<dbReference type="RefSeq" id="WP_165138731.1">
    <property type="nucleotide sequence ID" value="NZ_JAALLT010000001.1"/>
</dbReference>
<keyword evidence="2" id="KW-0378">Hydrolase</keyword>
<evidence type="ECO:0000313" key="3">
    <source>
        <dbReference type="Proteomes" id="UP000473278"/>
    </source>
</evidence>
<dbReference type="PANTHER" id="PTHR43283:SF7">
    <property type="entry name" value="BETA-LACTAMASE-RELATED DOMAIN-CONTAINING PROTEIN"/>
    <property type="match status" value="1"/>
</dbReference>
<dbReference type="SUPFAM" id="SSF56601">
    <property type="entry name" value="beta-lactamase/transpeptidase-like"/>
    <property type="match status" value="1"/>
</dbReference>
<sequence length="343" mass="38088">MVCSPLQGLQAQSAGIEEADSSLIPEVDSAGIENAVAEARDITSLRSLLIQQDGKLITERYFRSGTSNRAMNTKSASKSIISLLTGIAVDKGYIGSVEDRVSKYLPEYFESISDSAKHRITIKNLLTMQTGLETTSFYNYGAWVNSDDWVSFALNQPMDDRPGGDMRYSTGTSHLLSVIITKASGMSTRAFAEKYLFGPLNIQAGGWDRDPQGYYMGGNNLALTPEAMLKLGQMVLNGGTWNGDRIISKEWLADSFKTYTRSNYNPYDYGYMWWNRKVAGYDTYFAWGYGGQYIFIIPELQGVVVMMSSLANATQDRSYKEPVFDLLADEIIGGVLEKYPGTR</sequence>
<dbReference type="InterPro" id="IPR012338">
    <property type="entry name" value="Beta-lactam/transpept-like"/>
</dbReference>